<dbReference type="Proteomes" id="UP000000759">
    <property type="component" value="Chromosome 19"/>
</dbReference>
<dbReference type="PANTHER" id="PTHR36220">
    <property type="entry name" value="UNNAMED PRODUCT"/>
    <property type="match status" value="1"/>
</dbReference>
<dbReference type="AlphaFoldDB" id="B7G8R0"/>
<dbReference type="PaxDb" id="2850-Phatr48888"/>
<evidence type="ECO:0000313" key="4">
    <source>
        <dbReference type="Proteomes" id="UP000000759"/>
    </source>
</evidence>
<gene>
    <name evidence="3" type="ORF">PHATRDRAFT_48888</name>
</gene>
<proteinExistence type="predicted"/>
<organism evidence="3 4">
    <name type="scientific">Phaeodactylum tricornutum (strain CCAP 1055/1)</name>
    <dbReference type="NCBI Taxonomy" id="556484"/>
    <lineage>
        <taxon>Eukaryota</taxon>
        <taxon>Sar</taxon>
        <taxon>Stramenopiles</taxon>
        <taxon>Ochrophyta</taxon>
        <taxon>Bacillariophyta</taxon>
        <taxon>Bacillariophyceae</taxon>
        <taxon>Bacillariophycidae</taxon>
        <taxon>Naviculales</taxon>
        <taxon>Phaeodactylaceae</taxon>
        <taxon>Phaeodactylum</taxon>
    </lineage>
</organism>
<dbReference type="InterPro" id="IPR028994">
    <property type="entry name" value="Integrin_alpha_N"/>
</dbReference>
<evidence type="ECO:0000256" key="2">
    <source>
        <dbReference type="SAM" id="SignalP"/>
    </source>
</evidence>
<dbReference type="PROSITE" id="PS51470">
    <property type="entry name" value="FG_GAP"/>
    <property type="match status" value="1"/>
</dbReference>
<reference evidence="3 4" key="1">
    <citation type="journal article" date="2008" name="Nature">
        <title>The Phaeodactylum genome reveals the evolutionary history of diatom genomes.</title>
        <authorList>
            <person name="Bowler C."/>
            <person name="Allen A.E."/>
            <person name="Badger J.H."/>
            <person name="Grimwood J."/>
            <person name="Jabbari K."/>
            <person name="Kuo A."/>
            <person name="Maheswari U."/>
            <person name="Martens C."/>
            <person name="Maumus F."/>
            <person name="Otillar R.P."/>
            <person name="Rayko E."/>
            <person name="Salamov A."/>
            <person name="Vandepoele K."/>
            <person name="Beszteri B."/>
            <person name="Gruber A."/>
            <person name="Heijde M."/>
            <person name="Katinka M."/>
            <person name="Mock T."/>
            <person name="Valentin K."/>
            <person name="Verret F."/>
            <person name="Berges J.A."/>
            <person name="Brownlee C."/>
            <person name="Cadoret J.P."/>
            <person name="Chiovitti A."/>
            <person name="Choi C.J."/>
            <person name="Coesel S."/>
            <person name="De Martino A."/>
            <person name="Detter J.C."/>
            <person name="Durkin C."/>
            <person name="Falciatore A."/>
            <person name="Fournet J."/>
            <person name="Haruta M."/>
            <person name="Huysman M.J."/>
            <person name="Jenkins B.D."/>
            <person name="Jiroutova K."/>
            <person name="Jorgensen R.E."/>
            <person name="Joubert Y."/>
            <person name="Kaplan A."/>
            <person name="Kroger N."/>
            <person name="Kroth P.G."/>
            <person name="La Roche J."/>
            <person name="Lindquist E."/>
            <person name="Lommer M."/>
            <person name="Martin-Jezequel V."/>
            <person name="Lopez P.J."/>
            <person name="Lucas S."/>
            <person name="Mangogna M."/>
            <person name="McGinnis K."/>
            <person name="Medlin L.K."/>
            <person name="Montsant A."/>
            <person name="Oudot-Le Secq M.P."/>
            <person name="Napoli C."/>
            <person name="Obornik M."/>
            <person name="Parker M.S."/>
            <person name="Petit J.L."/>
            <person name="Porcel B.M."/>
            <person name="Poulsen N."/>
            <person name="Robison M."/>
            <person name="Rychlewski L."/>
            <person name="Rynearson T.A."/>
            <person name="Schmutz J."/>
            <person name="Shapiro H."/>
            <person name="Siaut M."/>
            <person name="Stanley M."/>
            <person name="Sussman M.R."/>
            <person name="Taylor A.R."/>
            <person name="Vardi A."/>
            <person name="von Dassow P."/>
            <person name="Vyverman W."/>
            <person name="Willis A."/>
            <person name="Wyrwicz L.S."/>
            <person name="Rokhsar D.S."/>
            <person name="Weissenbach J."/>
            <person name="Armbrust E.V."/>
            <person name="Green B.R."/>
            <person name="Van de Peer Y."/>
            <person name="Grigoriev I.V."/>
        </authorList>
    </citation>
    <scope>NUCLEOTIDE SEQUENCE [LARGE SCALE GENOMIC DNA]</scope>
    <source>
        <strain evidence="3 4">CCAP 1055/1</strain>
    </source>
</reference>
<keyword evidence="2" id="KW-0732">Signal</keyword>
<dbReference type="OrthoDB" id="49473at2759"/>
<dbReference type="SUPFAM" id="SSF50965">
    <property type="entry name" value="Galactose oxidase, central domain"/>
    <property type="match status" value="2"/>
</dbReference>
<accession>B7G8R0</accession>
<dbReference type="GeneID" id="7194964"/>
<feature type="chain" id="PRO_5002853024" evidence="2">
    <location>
        <begin position="21"/>
        <end position="645"/>
    </location>
</feature>
<name>B7G8R0_PHATC</name>
<dbReference type="HOGENOM" id="CLU_447976_0_0_1"/>
<feature type="signal peptide" evidence="2">
    <location>
        <begin position="1"/>
        <end position="20"/>
    </location>
</feature>
<dbReference type="InParanoid" id="B7G8R0"/>
<dbReference type="RefSeq" id="XP_002183386.1">
    <property type="nucleotide sequence ID" value="XM_002183350.1"/>
</dbReference>
<evidence type="ECO:0000256" key="1">
    <source>
        <dbReference type="PROSITE-ProRule" id="PRU00803"/>
    </source>
</evidence>
<reference evidence="4" key="2">
    <citation type="submission" date="2008-08" db="EMBL/GenBank/DDBJ databases">
        <authorList>
            <consortium name="Diatom Consortium"/>
            <person name="Grigoriev I."/>
            <person name="Grimwood J."/>
            <person name="Kuo A."/>
            <person name="Otillar R.P."/>
            <person name="Salamov A."/>
            <person name="Detter J.C."/>
            <person name="Lindquist E."/>
            <person name="Shapiro H."/>
            <person name="Lucas S."/>
            <person name="Glavina del Rio T."/>
            <person name="Pitluck S."/>
            <person name="Rokhsar D."/>
            <person name="Bowler C."/>
        </authorList>
    </citation>
    <scope>GENOME REANNOTATION</scope>
    <source>
        <strain evidence="4">CCAP 1055/1</strain>
    </source>
</reference>
<sequence>MHIAFLASSLLIFARDCINAIASFTLIDTGTIPNRLYTIGLDDLSSAIGPFNIRANVVDDICTESASIRLEGGQEISLLEFTPLRLLPQLDQHALTKARETNWQGTITEPQDCVNVIANFTLIDTGTIPNRLYTIGLDDLSSAIGPFNIRANVVDDICTESASIRLEGCPFPNRCESNLPFTAFGDPSLMDLEDSVANYCNRARNIPPGIYTIKDTPSAGPACSHESKGEELAVSFVIQEPERPTAKPSAHPSKSVSSWSQVGIDIDGENADDNFGGSVTLSADGTIVAIGASSNNGSGTGAGHVRVYKRTGTVWNQIFGDDIDGEDVDDASGNAVALTADGNVVAIGALNNNGSGFEAGHVRIFIWNGDMWKQLGLDIDGARSGDTFGWELALSSDGKTVAVGAPFSGSAITGYVQVYNWNGSVWQQLGQSILGENDFDFSGSSVALSGDGMILAIGSPNNDGSGTNNFVGHVRVFKWNGSLWSQVGVDIDGEDIDDVSGSSVSLSANGKIVAIGARDNSGSGTNAGHVRGYRWNGTSWKQIGLDIDGENPGDKSGQQVLLSMDGMTVAIGAIRNDEAGINAGHVRVFKWDGVNWMQVGLDIDGNGPGEFTGASLGLSSDGKTVAIGAPRAGIGGQVRVYSIDG</sequence>
<dbReference type="EMBL" id="CM000621">
    <property type="protein sequence ID" value="EEC45086.1"/>
    <property type="molecule type" value="Genomic_DNA"/>
</dbReference>
<dbReference type="InterPro" id="IPR013519">
    <property type="entry name" value="Int_alpha_beta-p"/>
</dbReference>
<dbReference type="KEGG" id="pti:PHATRDRAFT_48888"/>
<dbReference type="eggNOG" id="ENOG502S1Y6">
    <property type="taxonomic scope" value="Eukaryota"/>
</dbReference>
<feature type="repeat" description="FG-GAP" evidence="1">
    <location>
        <begin position="374"/>
        <end position="428"/>
    </location>
</feature>
<protein>
    <submittedName>
        <fullName evidence="3">Uncharacterized protein</fullName>
    </submittedName>
</protein>
<dbReference type="InterPro" id="IPR011043">
    <property type="entry name" value="Gal_Oxase/kelch_b-propeller"/>
</dbReference>
<evidence type="ECO:0000313" key="3">
    <source>
        <dbReference type="EMBL" id="EEC45086.1"/>
    </source>
</evidence>
<dbReference type="PANTHER" id="PTHR36220:SF1">
    <property type="entry name" value="GAMMA TUBULIN COMPLEX COMPONENT C-TERMINAL DOMAIN-CONTAINING PROTEIN"/>
    <property type="match status" value="1"/>
</dbReference>
<dbReference type="Gene3D" id="2.130.10.130">
    <property type="entry name" value="Integrin alpha, N-terminal"/>
    <property type="match status" value="1"/>
</dbReference>
<dbReference type="SMART" id="SM00191">
    <property type="entry name" value="Int_alpha"/>
    <property type="match status" value="4"/>
</dbReference>
<keyword evidence="4" id="KW-1185">Reference proteome</keyword>